<reference evidence="2 3" key="1">
    <citation type="submission" date="2021-06" db="EMBL/GenBank/DDBJ databases">
        <title>Caerostris extrusa draft genome.</title>
        <authorList>
            <person name="Kono N."/>
            <person name="Arakawa K."/>
        </authorList>
    </citation>
    <scope>NUCLEOTIDE SEQUENCE [LARGE SCALE GENOMIC DNA]</scope>
</reference>
<proteinExistence type="predicted"/>
<protein>
    <submittedName>
        <fullName evidence="2">Uncharacterized protein</fullName>
    </submittedName>
</protein>
<gene>
    <name evidence="2" type="ORF">CEXT_772971</name>
</gene>
<evidence type="ECO:0000256" key="1">
    <source>
        <dbReference type="SAM" id="MobiDB-lite"/>
    </source>
</evidence>
<accession>A0AAV4M695</accession>
<comment type="caution">
    <text evidence="2">The sequence shown here is derived from an EMBL/GenBank/DDBJ whole genome shotgun (WGS) entry which is preliminary data.</text>
</comment>
<evidence type="ECO:0000313" key="3">
    <source>
        <dbReference type="Proteomes" id="UP001054945"/>
    </source>
</evidence>
<organism evidence="2 3">
    <name type="scientific">Caerostris extrusa</name>
    <name type="common">Bark spider</name>
    <name type="synonym">Caerostris bankana</name>
    <dbReference type="NCBI Taxonomy" id="172846"/>
    <lineage>
        <taxon>Eukaryota</taxon>
        <taxon>Metazoa</taxon>
        <taxon>Ecdysozoa</taxon>
        <taxon>Arthropoda</taxon>
        <taxon>Chelicerata</taxon>
        <taxon>Arachnida</taxon>
        <taxon>Araneae</taxon>
        <taxon>Araneomorphae</taxon>
        <taxon>Entelegynae</taxon>
        <taxon>Araneoidea</taxon>
        <taxon>Araneidae</taxon>
        <taxon>Caerostris</taxon>
    </lineage>
</organism>
<name>A0AAV4M695_CAEEX</name>
<dbReference type="EMBL" id="BPLR01001889">
    <property type="protein sequence ID" value="GIX67592.1"/>
    <property type="molecule type" value="Genomic_DNA"/>
</dbReference>
<feature type="region of interest" description="Disordered" evidence="1">
    <location>
        <begin position="46"/>
        <end position="89"/>
    </location>
</feature>
<dbReference type="AlphaFoldDB" id="A0AAV4M695"/>
<keyword evidence="3" id="KW-1185">Reference proteome</keyword>
<sequence>MKGKQHGLFAPLIEIQPGILFSQLPPAAYQGFFSNCLPRSILFPPTPNNSNVVGGGREGRSKLNSSRVSENMYGSVTSSSKSSLEQTLK</sequence>
<feature type="compositionally biased region" description="Polar residues" evidence="1">
    <location>
        <begin position="62"/>
        <end position="89"/>
    </location>
</feature>
<evidence type="ECO:0000313" key="2">
    <source>
        <dbReference type="EMBL" id="GIX67592.1"/>
    </source>
</evidence>
<dbReference type="Proteomes" id="UP001054945">
    <property type="component" value="Unassembled WGS sequence"/>
</dbReference>